<evidence type="ECO:0000259" key="2">
    <source>
        <dbReference type="Pfam" id="PF25791"/>
    </source>
</evidence>
<dbReference type="InterPro" id="IPR058038">
    <property type="entry name" value="BREX_BrxC_wHTH"/>
</dbReference>
<dbReference type="Proteomes" id="UP001152872">
    <property type="component" value="Unassembled WGS sequence"/>
</dbReference>
<evidence type="ECO:0000259" key="4">
    <source>
        <dbReference type="Pfam" id="PF25796"/>
    </source>
</evidence>
<dbReference type="Pfam" id="PF25791">
    <property type="entry name" value="WHD_BREX_BrxC"/>
    <property type="match status" value="1"/>
</dbReference>
<evidence type="ECO:0000256" key="1">
    <source>
        <dbReference type="SAM" id="Coils"/>
    </source>
</evidence>
<evidence type="ECO:0000313" key="5">
    <source>
        <dbReference type="EMBL" id="MDG3493615.1"/>
    </source>
</evidence>
<proteinExistence type="predicted"/>
<sequence length="1178" mass="134457">MLLQTIFAQDIKRPIEGVIKADDEARLGVEIREYVLTNEVEKRLESFLEAYNGYQGANGVWVSGFFGSGKSHMLKMLALLLENREVDGEKILEAFLWKCRDNEILRGELRKAVAIPSKSILFNIDQKADVISKTQIDALLAVFVKVFDEMSGYYGKQGHIAQFERDLDSRGFYASFQDKYEEIAGRTWQKGREQALLEGQNIARAYAAVTGNDSESAIAILDKYRSQYRVSIEDFADQVKAYLDKQSLDFRLNFFVDEVGQYIAENVKLMTNLQTIAESLTTKCQGRAWIIVTAQEDMDSVVGEMNRQQSNDFSKIQARFHNRMVLTSQDVAEVIQKRLLTKTEAVKPLLATIYQEQANNFKTLFDFTDGSQTYRNFQDCEHFTNCYPFIPYQFTLFQAAIQNLSKHNAFTGKHSSVGERSMLAVFQLVAIQICDRPIGKLATFDLMFEGIRTALKSSAYKSIRTAEQNLDNQLAIRILRTLFLVKYINEFKSTLRNLCVLMLDEFNQDLPQLSKDIEEALDLLEQQNYIQRDGEQYVYLTDEEQDIEQEIKNTEVEFRDLADDLEKLIFDYVIKNRKIRNAENNYDYEYSRKLDGRLQGREHELTINVITPFHENADNEAALAMQSMGFDELLVIMPVESRLMSDLMMYKRTEKYIRQNVTIAKQEGIKRILEYKASSNRTREAQLKESIKALLGQSKLYVAGTKFEVGGEDAQSRIIKGFQTLIERTYPNLKMLRGISYSENDLGNVLNNSQEGLFGNDVTTLDESEQEVLAFIQGNNRTGIRTTLKLVIDRFRKKPYGWYEAATLCQIAKLSVRGKLDTKIDSNIVEGDALEKALRSASGYGNVILEPQIDFTTSQVRNLKEFYQEFFDASPTMSEAKALGKETGEAFQKLLNLLMPIASQVSQYPFLQALDPAIAMISDVKGKSYAWYLTELSKKQDDLLDLKEQVIAPIRGFMNGNQREIYEQAQKFVQAQESNFAYIAGTDVEQMRAILADRQCFKGNRMQQVKVLSDRASAAVAEKVKEEIAIAKTSVTELQTRLCAMSEFTGLSAEQQTQIVQPFSNFLTAIANQSLIAVIRDMRRRFEEETYAGLMVRVSEWATATNRVQPDSTAKSLVGGTYKVSVKDNQAIAYVAKQSIQVKFDRVWLENEADVDRYLAAMREAFMAEIQQNKRISI</sequence>
<reference evidence="5" key="1">
    <citation type="submission" date="2019-05" db="EMBL/GenBank/DDBJ databases">
        <title>Whole genome sequencing of Pseudanabaena catenata USMAC16.</title>
        <authorList>
            <person name="Khan Z."/>
            <person name="Omar W.M."/>
            <person name="Convey P."/>
            <person name="Merican F."/>
            <person name="Najimudin N."/>
        </authorList>
    </citation>
    <scope>NUCLEOTIDE SEQUENCE</scope>
    <source>
        <strain evidence="5">USMAC16</strain>
    </source>
</reference>
<organism evidence="5 6">
    <name type="scientific">Pseudanabaena catenata USMAC16</name>
    <dbReference type="NCBI Taxonomy" id="1855837"/>
    <lineage>
        <taxon>Bacteria</taxon>
        <taxon>Bacillati</taxon>
        <taxon>Cyanobacteriota</taxon>
        <taxon>Cyanophyceae</taxon>
        <taxon>Pseudanabaenales</taxon>
        <taxon>Pseudanabaenaceae</taxon>
        <taxon>Pseudanabaena</taxon>
    </lineage>
</organism>
<dbReference type="Pfam" id="PF25796">
    <property type="entry name" value="BREX_BrxC_4th"/>
    <property type="match status" value="1"/>
</dbReference>
<dbReference type="InterPro" id="IPR027417">
    <property type="entry name" value="P-loop_NTPase"/>
</dbReference>
<dbReference type="AlphaFoldDB" id="A0A9X4M6T7"/>
<dbReference type="NCBIfam" id="NF033441">
    <property type="entry name" value="BREX_BrxC"/>
    <property type="match status" value="1"/>
</dbReference>
<evidence type="ECO:0000313" key="6">
    <source>
        <dbReference type="Proteomes" id="UP001152872"/>
    </source>
</evidence>
<dbReference type="InterPro" id="IPR058037">
    <property type="entry name" value="BREX_BrxC_helical"/>
</dbReference>
<feature type="domain" description="Probable ATP-binding protein BrxC winged helix-turn-helix" evidence="2">
    <location>
        <begin position="742"/>
        <end position="831"/>
    </location>
</feature>
<keyword evidence="6" id="KW-1185">Reference proteome</keyword>
<feature type="domain" description="Probable ATP-binding protein BrxC 4th six-stranded beta-sheet" evidence="4">
    <location>
        <begin position="554"/>
        <end position="725"/>
    </location>
</feature>
<dbReference type="InterPro" id="IPR047679">
    <property type="entry name" value="BREX_BrxC"/>
</dbReference>
<dbReference type="SUPFAM" id="SSF52540">
    <property type="entry name" value="P-loop containing nucleoside triphosphate hydrolases"/>
    <property type="match status" value="1"/>
</dbReference>
<dbReference type="EMBL" id="VBTY01000016">
    <property type="protein sequence ID" value="MDG3493615.1"/>
    <property type="molecule type" value="Genomic_DNA"/>
</dbReference>
<feature type="domain" description="Probable ATP-binding protein BrxC alpha-helical" evidence="3">
    <location>
        <begin position="859"/>
        <end position="979"/>
    </location>
</feature>
<evidence type="ECO:0000259" key="3">
    <source>
        <dbReference type="Pfam" id="PF25792"/>
    </source>
</evidence>
<accession>A0A9X4M6T7</accession>
<dbReference type="InterPro" id="IPR058036">
    <property type="entry name" value="BREX_BrxC_4th"/>
</dbReference>
<protein>
    <submittedName>
        <fullName evidence="5">BREX system P-loop protein BrxC</fullName>
    </submittedName>
</protein>
<gene>
    <name evidence="5" type="primary">brxC</name>
    <name evidence="5" type="ORF">FEV09_03500</name>
</gene>
<dbReference type="Pfam" id="PF25792">
    <property type="entry name" value="BREX_BrxC_helical"/>
    <property type="match status" value="1"/>
</dbReference>
<name>A0A9X4M6T7_9CYAN</name>
<feature type="coiled-coil region" evidence="1">
    <location>
        <begin position="503"/>
        <end position="564"/>
    </location>
</feature>
<dbReference type="RefSeq" id="WP_009625661.1">
    <property type="nucleotide sequence ID" value="NZ_VBTY01000016.1"/>
</dbReference>
<keyword evidence="1" id="KW-0175">Coiled coil</keyword>
<comment type="caution">
    <text evidence="5">The sequence shown here is derived from an EMBL/GenBank/DDBJ whole genome shotgun (WGS) entry which is preliminary data.</text>
</comment>